<dbReference type="GO" id="GO:0016787">
    <property type="term" value="F:hydrolase activity"/>
    <property type="evidence" value="ECO:0007669"/>
    <property type="project" value="UniProtKB-KW"/>
</dbReference>
<evidence type="ECO:0000256" key="4">
    <source>
        <dbReference type="ARBA" id="ARBA00022801"/>
    </source>
</evidence>
<keyword evidence="5" id="KW-0862">Zinc</keyword>
<comment type="cofactor">
    <cofactor evidence="1">
        <name>Zn(2+)</name>
        <dbReference type="ChEBI" id="CHEBI:29105"/>
    </cofactor>
</comment>
<reference evidence="7 8" key="1">
    <citation type="submission" date="2017-05" db="EMBL/GenBank/DDBJ databases">
        <title>Complete and WGS of Bordetella genogroups.</title>
        <authorList>
            <person name="Spilker T."/>
            <person name="LiPuma J."/>
        </authorList>
    </citation>
    <scope>NUCLEOTIDE SEQUENCE [LARGE SCALE GENOMIC DNA]</scope>
    <source>
        <strain evidence="7 8">AU17164</strain>
    </source>
</reference>
<evidence type="ECO:0000259" key="6">
    <source>
        <dbReference type="SMART" id="SM00849"/>
    </source>
</evidence>
<dbReference type="GO" id="GO:0046872">
    <property type="term" value="F:metal ion binding"/>
    <property type="evidence" value="ECO:0007669"/>
    <property type="project" value="UniProtKB-KW"/>
</dbReference>
<name>A0A1W6Z3D7_9BORD</name>
<dbReference type="Proteomes" id="UP000194139">
    <property type="component" value="Chromosome"/>
</dbReference>
<dbReference type="SMART" id="SM00849">
    <property type="entry name" value="Lactamase_B"/>
    <property type="match status" value="1"/>
</dbReference>
<dbReference type="InterPro" id="IPR036866">
    <property type="entry name" value="RibonucZ/Hydroxyglut_hydro"/>
</dbReference>
<evidence type="ECO:0000313" key="8">
    <source>
        <dbReference type="Proteomes" id="UP000194139"/>
    </source>
</evidence>
<keyword evidence="4 7" id="KW-0378">Hydrolase</keyword>
<evidence type="ECO:0000256" key="1">
    <source>
        <dbReference type="ARBA" id="ARBA00001947"/>
    </source>
</evidence>
<dbReference type="Pfam" id="PF00753">
    <property type="entry name" value="Lactamase_B"/>
    <property type="match status" value="1"/>
</dbReference>
<evidence type="ECO:0000313" key="7">
    <source>
        <dbReference type="EMBL" id="ARP87868.1"/>
    </source>
</evidence>
<dbReference type="Gene3D" id="3.60.15.10">
    <property type="entry name" value="Ribonuclease Z/Hydroxyacylglutathione hydrolase-like"/>
    <property type="match status" value="1"/>
</dbReference>
<comment type="similarity">
    <text evidence="2">Belongs to the metallo-beta-lactamase superfamily.</text>
</comment>
<dbReference type="AlphaFoldDB" id="A0A1W6Z3D7"/>
<dbReference type="InterPro" id="IPR001279">
    <property type="entry name" value="Metallo-B-lactamas"/>
</dbReference>
<dbReference type="EMBL" id="CP021109">
    <property type="protein sequence ID" value="ARP87868.1"/>
    <property type="molecule type" value="Genomic_DNA"/>
</dbReference>
<feature type="domain" description="Metallo-beta-lactamase" evidence="6">
    <location>
        <begin position="40"/>
        <end position="248"/>
    </location>
</feature>
<dbReference type="RefSeq" id="WP_086073121.1">
    <property type="nucleotide sequence ID" value="NZ_CP021109.1"/>
</dbReference>
<sequence length="275" mass="30758">MNDTDIQWEVYALRYGWQDRQAQDNFVHAADPHDAPMPLDYFVWLLRSGTREIVVDTGFGQAVLEKRANPKDRRSRHITRPVDQALRVLGCDPSRIQDVVLTHLHYDHAGNLDLFPQALFHLQEREMQFATGRHMCVACMRGAFEVEDVVAMVRAVYAERVAFHDGDAQIAPGVTVHRVGGHTDGLQVVRVQTARGPVVLASDAAHYYANMARREPFPIVFNLGDMADGWARARALAGGDEDRIVPGHDPLVRSRYPSVPGTDGDIVMLHLPPQA</sequence>
<dbReference type="CDD" id="cd07729">
    <property type="entry name" value="AHL_lactonase_MBL-fold"/>
    <property type="match status" value="1"/>
</dbReference>
<dbReference type="PANTHER" id="PTHR42978">
    <property type="entry name" value="QUORUM-QUENCHING LACTONASE YTNP-RELATED-RELATED"/>
    <property type="match status" value="1"/>
</dbReference>
<keyword evidence="3" id="KW-0479">Metal-binding</keyword>
<organism evidence="7 8">
    <name type="scientific">Bordetella genomosp. 9</name>
    <dbReference type="NCBI Taxonomy" id="1416803"/>
    <lineage>
        <taxon>Bacteria</taxon>
        <taxon>Pseudomonadati</taxon>
        <taxon>Pseudomonadota</taxon>
        <taxon>Betaproteobacteria</taxon>
        <taxon>Burkholderiales</taxon>
        <taxon>Alcaligenaceae</taxon>
        <taxon>Bordetella</taxon>
    </lineage>
</organism>
<dbReference type="InterPro" id="IPR051013">
    <property type="entry name" value="MBL_superfamily_lactonases"/>
</dbReference>
<proteinExistence type="inferred from homology"/>
<accession>A0A1W6Z3D7</accession>
<dbReference type="PANTHER" id="PTHR42978:SF7">
    <property type="entry name" value="METALLO-HYDROLASE RV2300C-RELATED"/>
    <property type="match status" value="1"/>
</dbReference>
<keyword evidence="8" id="KW-1185">Reference proteome</keyword>
<evidence type="ECO:0000256" key="2">
    <source>
        <dbReference type="ARBA" id="ARBA00007749"/>
    </source>
</evidence>
<evidence type="ECO:0000256" key="5">
    <source>
        <dbReference type="ARBA" id="ARBA00022833"/>
    </source>
</evidence>
<gene>
    <name evidence="7" type="ORF">CAL13_17850</name>
</gene>
<dbReference type="SUPFAM" id="SSF56281">
    <property type="entry name" value="Metallo-hydrolase/oxidoreductase"/>
    <property type="match status" value="1"/>
</dbReference>
<evidence type="ECO:0000256" key="3">
    <source>
        <dbReference type="ARBA" id="ARBA00022723"/>
    </source>
</evidence>
<protein>
    <submittedName>
        <fullName evidence="7">MBL fold hydrolase</fullName>
    </submittedName>
</protein>